<name>D8Q167_SCHCM</name>
<dbReference type="OMA" id="VIPWNRY"/>
<dbReference type="Proteomes" id="UP000007431">
    <property type="component" value="Unassembled WGS sequence"/>
</dbReference>
<keyword evidence="2" id="KW-1185">Reference proteome</keyword>
<dbReference type="OrthoDB" id="5354526at2759"/>
<dbReference type="Gene3D" id="3.80.10.10">
    <property type="entry name" value="Ribonuclease Inhibitor"/>
    <property type="match status" value="1"/>
</dbReference>
<dbReference type="AlphaFoldDB" id="D8Q167"/>
<dbReference type="KEGG" id="scm:SCHCO_02497764"/>
<accession>D8Q167</accession>
<proteinExistence type="predicted"/>
<reference evidence="1 2" key="1">
    <citation type="journal article" date="2010" name="Nat. Biotechnol.">
        <title>Genome sequence of the model mushroom Schizophyllum commune.</title>
        <authorList>
            <person name="Ohm R.A."/>
            <person name="de Jong J.F."/>
            <person name="Lugones L.G."/>
            <person name="Aerts A."/>
            <person name="Kothe E."/>
            <person name="Stajich J.E."/>
            <person name="de Vries R.P."/>
            <person name="Record E."/>
            <person name="Levasseur A."/>
            <person name="Baker S.E."/>
            <person name="Bartholomew K.A."/>
            <person name="Coutinho P.M."/>
            <person name="Erdmann S."/>
            <person name="Fowler T.J."/>
            <person name="Gathman A.C."/>
            <person name="Lombard V."/>
            <person name="Henrissat B."/>
            <person name="Knabe N."/>
            <person name="Kuees U."/>
            <person name="Lilly W.W."/>
            <person name="Lindquist E."/>
            <person name="Lucas S."/>
            <person name="Magnuson J.K."/>
            <person name="Piumi F."/>
            <person name="Raudaskoski M."/>
            <person name="Salamov A."/>
            <person name="Schmutz J."/>
            <person name="Schwarze F.W.M.R."/>
            <person name="vanKuyk P.A."/>
            <person name="Horton J.S."/>
            <person name="Grigoriev I.V."/>
            <person name="Woesten H.A.B."/>
        </authorList>
    </citation>
    <scope>NUCLEOTIDE SEQUENCE [LARGE SCALE GENOMIC DNA]</scope>
    <source>
        <strain evidence="2">H4-8 / FGSC 9210</strain>
    </source>
</reference>
<sequence length="535" mass="59974">MIGPTCEVESEFRLLPVQLTPLRALVSVGMASAYSPSTTLVNSSDPWVSAVPVEIWENIFREADREGLLEILLVCKGFHLVGKGVFYRNLRWSQPQKILDAPGELLSRGIPLQAPRSLVLSVHLVDPHQVAVHEWLPLARTRVVGLDGSFVPLDDRIPQQGFAHLMHNFGVTIDRTDHASLPLYRKILTDVIHLPRLNHLSLQNAHLPREVYSTIATLHELQTLDFVKCTLPFALASAFPTRFLNLPIESLTIDRTLLRRGSRAQEATVFTIHDPLVHPLFMATAHNLASLTTGWKESFIRILGQKASYPSLRHLHVGFLWDSANSSGPLVLTNFPRFLAYCPGLRSLEIASPARDSQMSTVDLPALERFEGPMSLARAISAPVLDELVLSDIRSVDSEALLEFVHALPRTIQLLSAKVDKWDVQLLPTLADCVPRLRTLHITYLNHDGRPSAQYLNNMGDAHLVRFRQLHTLRIYMAMSELGRTASELALKSNTKELACRWSIPCESLRIVQLSESSVWALDTQLHDWQEITSP</sequence>
<feature type="non-terminal residue" evidence="1">
    <location>
        <position position="535"/>
    </location>
</feature>
<dbReference type="STRING" id="578458.D8Q167"/>
<dbReference type="EMBL" id="GL377305">
    <property type="protein sequence ID" value="EFI98456.1"/>
    <property type="molecule type" value="Genomic_DNA"/>
</dbReference>
<dbReference type="InParanoid" id="D8Q167"/>
<organism evidence="2">
    <name type="scientific">Schizophyllum commune (strain H4-8 / FGSC 9210)</name>
    <name type="common">Split gill fungus</name>
    <dbReference type="NCBI Taxonomy" id="578458"/>
    <lineage>
        <taxon>Eukaryota</taxon>
        <taxon>Fungi</taxon>
        <taxon>Dikarya</taxon>
        <taxon>Basidiomycota</taxon>
        <taxon>Agaricomycotina</taxon>
        <taxon>Agaricomycetes</taxon>
        <taxon>Agaricomycetidae</taxon>
        <taxon>Agaricales</taxon>
        <taxon>Schizophyllaceae</taxon>
        <taxon>Schizophyllum</taxon>
    </lineage>
</organism>
<dbReference type="SUPFAM" id="SSF52047">
    <property type="entry name" value="RNI-like"/>
    <property type="match status" value="1"/>
</dbReference>
<dbReference type="VEuPathDB" id="FungiDB:SCHCODRAFT_02497764"/>
<dbReference type="RefSeq" id="XP_003033359.1">
    <property type="nucleotide sequence ID" value="XM_003033313.1"/>
</dbReference>
<gene>
    <name evidence="1" type="ORF">SCHCODRAFT_108150</name>
</gene>
<evidence type="ECO:0000313" key="2">
    <source>
        <dbReference type="Proteomes" id="UP000007431"/>
    </source>
</evidence>
<evidence type="ECO:0000313" key="1">
    <source>
        <dbReference type="EMBL" id="EFI98456.1"/>
    </source>
</evidence>
<dbReference type="InterPro" id="IPR032675">
    <property type="entry name" value="LRR_dom_sf"/>
</dbReference>
<dbReference type="GeneID" id="9595811"/>
<evidence type="ECO:0008006" key="3">
    <source>
        <dbReference type="Google" id="ProtNLM"/>
    </source>
</evidence>
<dbReference type="HOGENOM" id="CLU_509160_0_0_1"/>
<protein>
    <recommendedName>
        <fullName evidence="3">F-box domain-containing protein</fullName>
    </recommendedName>
</protein>